<feature type="chain" id="PRO_5026731775" evidence="1">
    <location>
        <begin position="19"/>
        <end position="109"/>
    </location>
</feature>
<reference evidence="2" key="1">
    <citation type="submission" date="2019-09" db="EMBL/GenBank/DDBJ databases">
        <title>Organ-specific transcriptomic study of the physiology of the cattle tick, Rhipicephalus microplus.</title>
        <authorList>
            <person name="Tirloni L."/>
            <person name="Braz G."/>
            <person name="Gandara A.C.P."/>
            <person name="Sabadin G.A."/>
            <person name="da Silva R.M."/>
            <person name="Guizzo M.G."/>
            <person name="Machado J.A."/>
            <person name="Costa E.P."/>
            <person name="Gomes H.F."/>
            <person name="Moraes J."/>
            <person name="Mota M.B.S."/>
            <person name="Mesquita R.D."/>
            <person name="Alvarenga P.H."/>
            <person name="Alves F."/>
            <person name="Seixas A."/>
            <person name="da Fonseca R.N."/>
            <person name="Fogaca A."/>
            <person name="Logullo C."/>
            <person name="Tanaka A."/>
            <person name="Daffre S."/>
            <person name="Termignoni C."/>
            <person name="Vaz I.S.Jr."/>
            <person name="Oliveira P.L."/>
            <person name="Ribeiro J.M."/>
        </authorList>
    </citation>
    <scope>NUCLEOTIDE SEQUENCE</scope>
    <source>
        <strain evidence="2">Porto Alegre</strain>
    </source>
</reference>
<evidence type="ECO:0000256" key="1">
    <source>
        <dbReference type="SAM" id="SignalP"/>
    </source>
</evidence>
<evidence type="ECO:0000313" key="2">
    <source>
        <dbReference type="EMBL" id="NOV42755.1"/>
    </source>
</evidence>
<keyword evidence="1" id="KW-0732">Signal</keyword>
<organism evidence="2">
    <name type="scientific">Rhipicephalus microplus</name>
    <name type="common">Cattle tick</name>
    <name type="synonym">Boophilus microplus</name>
    <dbReference type="NCBI Taxonomy" id="6941"/>
    <lineage>
        <taxon>Eukaryota</taxon>
        <taxon>Metazoa</taxon>
        <taxon>Ecdysozoa</taxon>
        <taxon>Arthropoda</taxon>
        <taxon>Chelicerata</taxon>
        <taxon>Arachnida</taxon>
        <taxon>Acari</taxon>
        <taxon>Parasitiformes</taxon>
        <taxon>Ixodida</taxon>
        <taxon>Ixodoidea</taxon>
        <taxon>Ixodidae</taxon>
        <taxon>Rhipicephalinae</taxon>
        <taxon>Rhipicephalus</taxon>
        <taxon>Boophilus</taxon>
    </lineage>
</organism>
<proteinExistence type="predicted"/>
<dbReference type="EMBL" id="GHWJ01010018">
    <property type="protein sequence ID" value="NOV42755.1"/>
    <property type="molecule type" value="Transcribed_RNA"/>
</dbReference>
<accession>A0A6M2D9K0</accession>
<dbReference type="AlphaFoldDB" id="A0A6M2D9K0"/>
<feature type="signal peptide" evidence="1">
    <location>
        <begin position="1"/>
        <end position="18"/>
    </location>
</feature>
<name>A0A6M2D9K0_RHIMP</name>
<sequence length="109" mass="12249">MMKFFLPFIALCAPNARTNTVRISFVLLQIAKILKHVANLLQDPGIHGKEAANSMHTHFERSFQAMCYWDMFIQSHKTCKRYHFAVPASAVHATANLMGETLITTAALT</sequence>
<protein>
    <submittedName>
        <fullName evidence="2">Putative secreted protein salivary gland overexpressed</fullName>
    </submittedName>
</protein>